<evidence type="ECO:0000313" key="17">
    <source>
        <dbReference type="Proteomes" id="UP000235464"/>
    </source>
</evidence>
<evidence type="ECO:0000256" key="8">
    <source>
        <dbReference type="ARBA" id="ARBA00022857"/>
    </source>
</evidence>
<dbReference type="EC" id="1.14.13.59" evidence="4"/>
<evidence type="ECO:0000256" key="4">
    <source>
        <dbReference type="ARBA" id="ARBA00013076"/>
    </source>
</evidence>
<dbReference type="Gene3D" id="3.50.50.60">
    <property type="entry name" value="FAD/NAD(P)-binding domain"/>
    <property type="match status" value="1"/>
</dbReference>
<dbReference type="InterPro" id="IPR025700">
    <property type="entry name" value="Lys/Orn_oxygenase"/>
</dbReference>
<dbReference type="EMBL" id="LT963352">
    <property type="protein sequence ID" value="SOR78094.1"/>
    <property type="molecule type" value="Genomic_DNA"/>
</dbReference>
<reference evidence="17" key="1">
    <citation type="submission" date="2017-11" db="EMBL/GenBank/DDBJ databases">
        <authorList>
            <person name="Wibberg D."/>
        </authorList>
    </citation>
    <scope>NUCLEOTIDE SEQUENCE [LARGE SCALE GENOMIC DNA]</scope>
</reference>
<evidence type="ECO:0000256" key="10">
    <source>
        <dbReference type="ARBA" id="ARBA00023033"/>
    </source>
</evidence>
<evidence type="ECO:0000256" key="11">
    <source>
        <dbReference type="ARBA" id="ARBA00029939"/>
    </source>
</evidence>
<comment type="similarity">
    <text evidence="3">Belongs to the lysine N(6)-hydroxylase/L-ornithine N(5)-oxygenase family.</text>
</comment>
<dbReference type="SUPFAM" id="SSF51905">
    <property type="entry name" value="FAD/NAD(P)-binding domain"/>
    <property type="match status" value="2"/>
</dbReference>
<dbReference type="PANTHER" id="PTHR42802">
    <property type="entry name" value="MONOOXYGENASE"/>
    <property type="match status" value="1"/>
</dbReference>
<evidence type="ECO:0000256" key="14">
    <source>
        <dbReference type="ARBA" id="ARBA00032738"/>
    </source>
</evidence>
<evidence type="ECO:0000256" key="3">
    <source>
        <dbReference type="ARBA" id="ARBA00007588"/>
    </source>
</evidence>
<keyword evidence="9 16" id="KW-0560">Oxidoreductase</keyword>
<comment type="catalytic activity">
    <reaction evidence="15">
        <text>L-lysine + NADPH + O2 = N(6)-hydroxy-L-lysine + NADP(+) + H2O</text>
        <dbReference type="Rhea" id="RHEA:23228"/>
        <dbReference type="ChEBI" id="CHEBI:15377"/>
        <dbReference type="ChEBI" id="CHEBI:15379"/>
        <dbReference type="ChEBI" id="CHEBI:32551"/>
        <dbReference type="ChEBI" id="CHEBI:57783"/>
        <dbReference type="ChEBI" id="CHEBI:57820"/>
        <dbReference type="ChEBI" id="CHEBI:58349"/>
        <dbReference type="EC" id="1.14.13.59"/>
    </reaction>
</comment>
<accession>A0A2N9B419</accession>
<evidence type="ECO:0000256" key="1">
    <source>
        <dbReference type="ARBA" id="ARBA00001974"/>
    </source>
</evidence>
<evidence type="ECO:0000256" key="13">
    <source>
        <dbReference type="ARBA" id="ARBA00032493"/>
    </source>
</evidence>
<evidence type="ECO:0000256" key="7">
    <source>
        <dbReference type="ARBA" id="ARBA00022827"/>
    </source>
</evidence>
<dbReference type="Pfam" id="PF13434">
    <property type="entry name" value="Lys_Orn_oxgnase"/>
    <property type="match status" value="1"/>
</dbReference>
<organism evidence="16 17">
    <name type="scientific">Streptomyces chartreusis NRRL 3882</name>
    <dbReference type="NCBI Taxonomy" id="1079985"/>
    <lineage>
        <taxon>Bacteria</taxon>
        <taxon>Bacillati</taxon>
        <taxon>Actinomycetota</taxon>
        <taxon>Actinomycetes</taxon>
        <taxon>Kitasatosporales</taxon>
        <taxon>Streptomycetaceae</taxon>
        <taxon>Streptomyces</taxon>
    </lineage>
</organism>
<protein>
    <recommendedName>
        <fullName evidence="5">L-lysine N6-monooxygenase MbtG</fullName>
        <ecNumber evidence="4">1.14.13.59</ecNumber>
    </recommendedName>
    <alternativeName>
        <fullName evidence="14">Lysine 6-N-hydroxylase</fullName>
    </alternativeName>
    <alternativeName>
        <fullName evidence="13">Lysine N6-hydroxylase</fullName>
    </alternativeName>
    <alternativeName>
        <fullName evidence="11">Lysine-N-oxygenase</fullName>
    </alternativeName>
    <alternativeName>
        <fullName evidence="12">Mycobactin synthase protein G</fullName>
    </alternativeName>
</protein>
<keyword evidence="8" id="KW-0521">NADP</keyword>
<dbReference type="Proteomes" id="UP000235464">
    <property type="component" value="Chromosome I"/>
</dbReference>
<dbReference type="GO" id="GO:0047091">
    <property type="term" value="F:L-lysine 6-monooxygenase (NADPH) activity"/>
    <property type="evidence" value="ECO:0007669"/>
    <property type="project" value="UniProtKB-EC"/>
</dbReference>
<evidence type="ECO:0000313" key="16">
    <source>
        <dbReference type="EMBL" id="SOR78094.1"/>
    </source>
</evidence>
<evidence type="ECO:0000256" key="5">
    <source>
        <dbReference type="ARBA" id="ARBA00016406"/>
    </source>
</evidence>
<evidence type="ECO:0000256" key="15">
    <source>
        <dbReference type="ARBA" id="ARBA00048407"/>
    </source>
</evidence>
<evidence type="ECO:0000256" key="6">
    <source>
        <dbReference type="ARBA" id="ARBA00022630"/>
    </source>
</evidence>
<evidence type="ECO:0000256" key="12">
    <source>
        <dbReference type="ARBA" id="ARBA00031158"/>
    </source>
</evidence>
<keyword evidence="6" id="KW-0285">Flavoprotein</keyword>
<evidence type="ECO:0000256" key="9">
    <source>
        <dbReference type="ARBA" id="ARBA00023002"/>
    </source>
</evidence>
<evidence type="ECO:0000256" key="2">
    <source>
        <dbReference type="ARBA" id="ARBA00004924"/>
    </source>
</evidence>
<comment type="cofactor">
    <cofactor evidence="1">
        <name>FAD</name>
        <dbReference type="ChEBI" id="CHEBI:57692"/>
    </cofactor>
</comment>
<dbReference type="AlphaFoldDB" id="A0A2N9B419"/>
<keyword evidence="17" id="KW-1185">Reference proteome</keyword>
<keyword evidence="10 16" id="KW-0503">Monooxygenase</keyword>
<comment type="pathway">
    <text evidence="2">Siderophore biosynthesis.</text>
</comment>
<proteinExistence type="inferred from homology"/>
<dbReference type="InterPro" id="IPR036188">
    <property type="entry name" value="FAD/NAD-bd_sf"/>
</dbReference>
<sequence length="463" mass="51959">MTGPSAARTARTVRQASETREIGTVDTLRRGPDGPHFGCVGIGVGPANLSLASLLHGHPEMTSLFVERRETFGWHDDQQIAGATLQVSLFKDLVTLADPTNKFSFLSYLHDQGMIYHFVNAQFDAMPRREFRNYLEWASRKNENVTFGEEVLSVDFDRVFVIRTSKRTLTADHVSLGIGNRPWVPEHARGLLGESQFHVSDFVRRSGGLGGRRVGVVGGGQSGAEAFLDLISRPEGERPAHVAWISRRDNFFPIDDSPFTNDYFTPSFSDHFFGLDRAQREAFNDRQLLASDGVSPATLKEIYQRCYTRHFVEGDQKLIALYPDRTVTEVSGGDGAWELTLEPGDRPRAVERLTADVVVWATGFRPARPDMLAPLAGRLEWEDEEIRVDRDFAACWDGPPDHGIFVQNGVRRQRGLADPNLSLIAWRSRRILDRMLGVKTEEQCDSFLRWSSQPAVDKFPQGA</sequence>
<dbReference type="PANTHER" id="PTHR42802:SF1">
    <property type="entry name" value="L-ORNITHINE N(5)-MONOOXYGENASE"/>
    <property type="match status" value="1"/>
</dbReference>
<keyword evidence="7" id="KW-0274">FAD</keyword>
<gene>
    <name evidence="16" type="primary">iucD_1</name>
    <name evidence="16" type="ORF">SCNRRL3882_1563</name>
</gene>
<name>A0A2N9B419_STRCX</name>